<evidence type="ECO:0000256" key="1">
    <source>
        <dbReference type="SAM" id="Phobius"/>
    </source>
</evidence>
<protein>
    <submittedName>
        <fullName evidence="2">Protein CBG27034</fullName>
    </submittedName>
</protein>
<dbReference type="KEGG" id="cbr:CBG_27034"/>
<dbReference type="EMBL" id="HE601533">
    <property type="protein sequence ID" value="CAS01028.1"/>
    <property type="molecule type" value="Genomic_DNA"/>
</dbReference>
<feature type="transmembrane region" description="Helical" evidence="1">
    <location>
        <begin position="12"/>
        <end position="32"/>
    </location>
</feature>
<dbReference type="InParanoid" id="B6IM98"/>
<dbReference type="AlphaFoldDB" id="B6IM98"/>
<keyword evidence="1" id="KW-0472">Membrane</keyword>
<evidence type="ECO:0000313" key="2">
    <source>
        <dbReference type="EMBL" id="CAS01028.1"/>
    </source>
</evidence>
<keyword evidence="3" id="KW-1185">Reference proteome</keyword>
<reference evidence="2 3" key="2">
    <citation type="journal article" date="2011" name="PLoS Genet.">
        <title>Caenorhabditis briggsae recombinant inbred line genotypes reveal inter-strain incompatibility and the evolution of recombination.</title>
        <authorList>
            <person name="Ross J.A."/>
            <person name="Koboldt D.C."/>
            <person name="Staisch J.E."/>
            <person name="Chamberlin H.M."/>
            <person name="Gupta B.P."/>
            <person name="Miller R.D."/>
            <person name="Baird S.E."/>
            <person name="Haag E.S."/>
        </authorList>
    </citation>
    <scope>NUCLEOTIDE SEQUENCE [LARGE SCALE GENOMIC DNA]</scope>
    <source>
        <strain evidence="2 3">AF16</strain>
    </source>
</reference>
<keyword evidence="1" id="KW-0812">Transmembrane</keyword>
<dbReference type="RefSeq" id="XP_045100585.1">
    <property type="nucleotide sequence ID" value="XM_045237418.1"/>
</dbReference>
<sequence>MPRTGNCVQSCQYFQVFHGLKTSIFLVVAVFFSSTSIRGPKKESFLLIYSGPRKINTATTRKIEVSSLDAISSSWRLL</sequence>
<proteinExistence type="predicted"/>
<dbReference type="HOGENOM" id="CLU_2624228_0_0_1"/>
<keyword evidence="1" id="KW-1133">Transmembrane helix</keyword>
<dbReference type="GeneID" id="68918494"/>
<dbReference type="Proteomes" id="UP000008549">
    <property type="component" value="Unassembled WGS sequence"/>
</dbReference>
<accession>B6IM98</accession>
<organism evidence="2 3">
    <name type="scientific">Caenorhabditis briggsae</name>
    <dbReference type="NCBI Taxonomy" id="6238"/>
    <lineage>
        <taxon>Eukaryota</taxon>
        <taxon>Metazoa</taxon>
        <taxon>Ecdysozoa</taxon>
        <taxon>Nematoda</taxon>
        <taxon>Chromadorea</taxon>
        <taxon>Rhabditida</taxon>
        <taxon>Rhabditina</taxon>
        <taxon>Rhabditomorpha</taxon>
        <taxon>Rhabditoidea</taxon>
        <taxon>Rhabditidae</taxon>
        <taxon>Peloderinae</taxon>
        <taxon>Caenorhabditis</taxon>
    </lineage>
</organism>
<reference evidence="2 3" key="1">
    <citation type="journal article" date="2003" name="PLoS Biol.">
        <title>The genome sequence of Caenorhabditis briggsae: a platform for comparative genomics.</title>
        <authorList>
            <person name="Stein L.D."/>
            <person name="Bao Z."/>
            <person name="Blasiar D."/>
            <person name="Blumenthal T."/>
            <person name="Brent M.R."/>
            <person name="Chen N."/>
            <person name="Chinwalla A."/>
            <person name="Clarke L."/>
            <person name="Clee C."/>
            <person name="Coghlan A."/>
            <person name="Coulson A."/>
            <person name="D'Eustachio P."/>
            <person name="Fitch D.H."/>
            <person name="Fulton L.A."/>
            <person name="Fulton R.E."/>
            <person name="Griffiths-Jones S."/>
            <person name="Harris T.W."/>
            <person name="Hillier L.W."/>
            <person name="Kamath R."/>
            <person name="Kuwabara P.E."/>
            <person name="Mardis E.R."/>
            <person name="Marra M.A."/>
            <person name="Miner T.L."/>
            <person name="Minx P."/>
            <person name="Mullikin J.C."/>
            <person name="Plumb R.W."/>
            <person name="Rogers J."/>
            <person name="Schein J.E."/>
            <person name="Sohrmann M."/>
            <person name="Spieth J."/>
            <person name="Stajich J.E."/>
            <person name="Wei C."/>
            <person name="Willey D."/>
            <person name="Wilson R.K."/>
            <person name="Durbin R."/>
            <person name="Waterston R.H."/>
        </authorList>
    </citation>
    <scope>NUCLEOTIDE SEQUENCE [LARGE SCALE GENOMIC DNA]</scope>
    <source>
        <strain evidence="2 3">AF16</strain>
    </source>
</reference>
<gene>
    <name evidence="2" type="ORF">CBG27034</name>
    <name evidence="2" type="ORF">CBG_27034</name>
</gene>
<name>B6IM98_CAEBR</name>
<dbReference type="CTD" id="68918494"/>
<evidence type="ECO:0000313" key="3">
    <source>
        <dbReference type="Proteomes" id="UP000008549"/>
    </source>
</evidence>